<feature type="transmembrane region" description="Helical" evidence="1">
    <location>
        <begin position="127"/>
        <end position="147"/>
    </location>
</feature>
<keyword evidence="1" id="KW-0812">Transmembrane</keyword>
<dbReference type="Proteomes" id="UP000135163">
    <property type="component" value="Genome"/>
</dbReference>
<organism evidence="2 3">
    <name type="scientific">Free State vervet virus</name>
    <dbReference type="NCBI Taxonomy" id="1737586"/>
    <lineage>
        <taxon>Viruses</taxon>
        <taxon>Riboviria</taxon>
        <taxon>Orthornavirae</taxon>
        <taxon>Pisuviricota</taxon>
        <taxon>Pisoniviricetes</taxon>
        <taxon>Nidovirales</taxon>
        <taxon>Arnidovirineae</taxon>
        <taxon>Arteriviridae</taxon>
        <taxon>Simarterivirinae</taxon>
        <taxon>Epsilonarterivirus</taxon>
        <taxon>Sheartevirus</taxon>
        <taxon>Epsilonarterivirus safriver</taxon>
    </lineage>
</organism>
<proteinExistence type="predicted"/>
<name>A0A159D6Q7_9NIDO</name>
<evidence type="ECO:0000256" key="1">
    <source>
        <dbReference type="SAM" id="Phobius"/>
    </source>
</evidence>
<sequence>MGHHSVLAVLSFSSLLCSVYSYCFVLPDPDIHIQVFLNYTTCHMRGTITAGYRALGGCQSFQHDQFSGAYDPLNLNYSTSAPVGAVVLGLSLLNHVHKNCSWQDNRYCCSEYSQPSFSLQEQTLPHLLLLVGGAFLSGIMSVCLVVGRRYTALAI</sequence>
<dbReference type="EMBL" id="KR862299">
    <property type="protein sequence ID" value="ALS54188.1"/>
    <property type="molecule type" value="Genomic_RNA"/>
</dbReference>
<evidence type="ECO:0000313" key="3">
    <source>
        <dbReference type="Proteomes" id="UP000135163"/>
    </source>
</evidence>
<keyword evidence="1" id="KW-0472">Membrane</keyword>
<evidence type="ECO:0000313" key="2">
    <source>
        <dbReference type="EMBL" id="ALS54188.1"/>
    </source>
</evidence>
<keyword evidence="1" id="KW-1133">Transmembrane helix</keyword>
<reference evidence="2 3" key="1">
    <citation type="journal article" date="2016" name="J. Virol.">
        <title>Arteriviruses, Pegiviruses, and Lentiviruses Are Common among Wild African Monkeys.</title>
        <authorList>
            <person name="Bailey A."/>
            <person name="Heimbruch K."/>
        </authorList>
    </citation>
    <scope>NUCLEOTIDE SEQUENCE [LARGE SCALE GENOMIC DNA]</scope>
    <source>
        <strain evidence="2">VSAC1009</strain>
    </source>
</reference>
<accession>A0A159D6Q7</accession>
<protein>
    <submittedName>
        <fullName evidence="2">GP3 protein</fullName>
    </submittedName>
</protein>